<dbReference type="GO" id="GO:0004497">
    <property type="term" value="F:monooxygenase activity"/>
    <property type="evidence" value="ECO:0007669"/>
    <property type="project" value="UniProtKB-ARBA"/>
</dbReference>
<keyword evidence="1" id="KW-0001">2Fe-2S</keyword>
<keyword evidence="5" id="KW-0411">Iron-sulfur</keyword>
<dbReference type="GO" id="GO:0046872">
    <property type="term" value="F:metal ion binding"/>
    <property type="evidence" value="ECO:0007669"/>
    <property type="project" value="UniProtKB-KW"/>
</dbReference>
<comment type="caution">
    <text evidence="8">The sequence shown here is derived from an EMBL/GenBank/DDBJ whole genome shotgun (WGS) entry which is preliminary data.</text>
</comment>
<dbReference type="InterPro" id="IPR017881">
    <property type="entry name" value="NirD"/>
</dbReference>
<keyword evidence="4" id="KW-0408">Iron</keyword>
<dbReference type="PANTHER" id="PTHR40562:SF1">
    <property type="entry name" value="NITRITE REDUCTASE (NADH) SMALL SUBUNIT"/>
    <property type="match status" value="1"/>
</dbReference>
<organism evidence="8 9">
    <name type="scientific">Galbitalea soli</name>
    <dbReference type="NCBI Taxonomy" id="1268042"/>
    <lineage>
        <taxon>Bacteria</taxon>
        <taxon>Bacillati</taxon>
        <taxon>Actinomycetota</taxon>
        <taxon>Actinomycetes</taxon>
        <taxon>Micrococcales</taxon>
        <taxon>Microbacteriaceae</taxon>
        <taxon>Galbitalea</taxon>
    </lineage>
</organism>
<keyword evidence="6" id="KW-0534">Nitrate assimilation</keyword>
<evidence type="ECO:0000256" key="3">
    <source>
        <dbReference type="ARBA" id="ARBA00023002"/>
    </source>
</evidence>
<evidence type="ECO:0000256" key="5">
    <source>
        <dbReference type="ARBA" id="ARBA00023014"/>
    </source>
</evidence>
<dbReference type="GO" id="GO:0042128">
    <property type="term" value="P:nitrate assimilation"/>
    <property type="evidence" value="ECO:0007669"/>
    <property type="project" value="UniProtKB-KW"/>
</dbReference>
<dbReference type="Pfam" id="PF13806">
    <property type="entry name" value="Rieske_2"/>
    <property type="match status" value="1"/>
</dbReference>
<dbReference type="EMBL" id="JAAGWZ010000001">
    <property type="protein sequence ID" value="NEM90692.1"/>
    <property type="molecule type" value="Genomic_DNA"/>
</dbReference>
<evidence type="ECO:0000259" key="7">
    <source>
        <dbReference type="PROSITE" id="PS51296"/>
    </source>
</evidence>
<dbReference type="PROSITE" id="PS51300">
    <property type="entry name" value="NIRD"/>
    <property type="match status" value="1"/>
</dbReference>
<dbReference type="Gene3D" id="2.102.10.10">
    <property type="entry name" value="Rieske [2Fe-2S] iron-sulphur domain"/>
    <property type="match status" value="1"/>
</dbReference>
<evidence type="ECO:0000313" key="9">
    <source>
        <dbReference type="Proteomes" id="UP000479756"/>
    </source>
</evidence>
<sequence length="125" mass="13270">MTMTLTATTAAHADATSTVWLRACPVDELEPAFGEAVLLRGRQIALFLISPEEIYAVSNIDPVASAPVMARGIVGSRGDRRTIASPLHKEVYDLSSGECLTEPGVMLETFPTRVVGGVIEVEVTG</sequence>
<keyword evidence="9" id="KW-1185">Reference proteome</keyword>
<dbReference type="PANTHER" id="PTHR40562">
    <property type="match status" value="1"/>
</dbReference>
<evidence type="ECO:0000256" key="1">
    <source>
        <dbReference type="ARBA" id="ARBA00022714"/>
    </source>
</evidence>
<dbReference type="GO" id="GO:0016705">
    <property type="term" value="F:oxidoreductase activity, acting on paired donors, with incorporation or reduction of molecular oxygen"/>
    <property type="evidence" value="ECO:0007669"/>
    <property type="project" value="UniProtKB-ARBA"/>
</dbReference>
<evidence type="ECO:0000256" key="6">
    <source>
        <dbReference type="ARBA" id="ARBA00023063"/>
    </source>
</evidence>
<dbReference type="InterPro" id="IPR012748">
    <property type="entry name" value="Rieske-like_NirD"/>
</dbReference>
<accession>A0A7C9PM48</accession>
<keyword evidence="2" id="KW-0479">Metal-binding</keyword>
<dbReference type="InterPro" id="IPR017941">
    <property type="entry name" value="Rieske_2Fe-2S"/>
</dbReference>
<proteinExistence type="predicted"/>
<keyword evidence="3" id="KW-0560">Oxidoreductase</keyword>
<dbReference type="InterPro" id="IPR036922">
    <property type="entry name" value="Rieske_2Fe-2S_sf"/>
</dbReference>
<feature type="domain" description="Rieske" evidence="7">
    <location>
        <begin position="21"/>
        <end position="121"/>
    </location>
</feature>
<dbReference type="RefSeq" id="WP_163472313.1">
    <property type="nucleotide sequence ID" value="NZ_JAAGWZ010000001.1"/>
</dbReference>
<dbReference type="NCBIfam" id="TIGR02378">
    <property type="entry name" value="nirD_assim_sml"/>
    <property type="match status" value="1"/>
</dbReference>
<dbReference type="Proteomes" id="UP000479756">
    <property type="component" value="Unassembled WGS sequence"/>
</dbReference>
<dbReference type="AlphaFoldDB" id="A0A7C9PM48"/>
<evidence type="ECO:0000313" key="8">
    <source>
        <dbReference type="EMBL" id="NEM90692.1"/>
    </source>
</evidence>
<dbReference type="SUPFAM" id="SSF50022">
    <property type="entry name" value="ISP domain"/>
    <property type="match status" value="1"/>
</dbReference>
<gene>
    <name evidence="8" type="primary">nirD</name>
    <name evidence="8" type="ORF">G3T37_04915</name>
</gene>
<dbReference type="PROSITE" id="PS51296">
    <property type="entry name" value="RIESKE"/>
    <property type="match status" value="1"/>
</dbReference>
<evidence type="ECO:0000256" key="4">
    <source>
        <dbReference type="ARBA" id="ARBA00023004"/>
    </source>
</evidence>
<dbReference type="GO" id="GO:0008942">
    <property type="term" value="F:nitrite reductase [NAD(P)H] activity"/>
    <property type="evidence" value="ECO:0007669"/>
    <property type="project" value="InterPro"/>
</dbReference>
<protein>
    <submittedName>
        <fullName evidence="8">Nitrite reductase small subunit NirD</fullName>
    </submittedName>
</protein>
<name>A0A7C9PM48_9MICO</name>
<evidence type="ECO:0000256" key="2">
    <source>
        <dbReference type="ARBA" id="ARBA00022723"/>
    </source>
</evidence>
<reference evidence="8 9" key="1">
    <citation type="journal article" date="2014" name="Int. J. Syst. Evol. Microbiol.">
        <title>Description of Galbitalea soli gen. nov., sp. nov., and Frondihabitans sucicola sp. nov.</title>
        <authorList>
            <person name="Kim S.J."/>
            <person name="Lim J.M."/>
            <person name="Ahn J.H."/>
            <person name="Weon H.Y."/>
            <person name="Hamada M."/>
            <person name="Suzuki K."/>
            <person name="Ahn T.Y."/>
            <person name="Kwon S.W."/>
        </authorList>
    </citation>
    <scope>NUCLEOTIDE SEQUENCE [LARGE SCALE GENOMIC DNA]</scope>
    <source>
        <strain evidence="8 9">NBRC 108727</strain>
    </source>
</reference>
<dbReference type="GO" id="GO:0051537">
    <property type="term" value="F:2 iron, 2 sulfur cluster binding"/>
    <property type="evidence" value="ECO:0007669"/>
    <property type="project" value="UniProtKB-KW"/>
</dbReference>